<feature type="non-terminal residue" evidence="2">
    <location>
        <position position="1"/>
    </location>
</feature>
<dbReference type="PANTHER" id="PTHR47331">
    <property type="entry name" value="PHD-TYPE DOMAIN-CONTAINING PROTEIN"/>
    <property type="match status" value="1"/>
</dbReference>
<organism evidence="2">
    <name type="scientific">Lygus hesperus</name>
    <name type="common">Western plant bug</name>
    <dbReference type="NCBI Taxonomy" id="30085"/>
    <lineage>
        <taxon>Eukaryota</taxon>
        <taxon>Metazoa</taxon>
        <taxon>Ecdysozoa</taxon>
        <taxon>Arthropoda</taxon>
        <taxon>Hexapoda</taxon>
        <taxon>Insecta</taxon>
        <taxon>Pterygota</taxon>
        <taxon>Neoptera</taxon>
        <taxon>Paraneoptera</taxon>
        <taxon>Hemiptera</taxon>
        <taxon>Heteroptera</taxon>
        <taxon>Panheteroptera</taxon>
        <taxon>Cimicomorpha</taxon>
        <taxon>Miridae</taxon>
        <taxon>Mirini</taxon>
        <taxon>Lygus</taxon>
    </lineage>
</organism>
<reference evidence="2" key="1">
    <citation type="submission" date="2014-09" db="EMBL/GenBank/DDBJ databases">
        <authorList>
            <person name="Magalhaes I.L.F."/>
            <person name="Oliveira U."/>
            <person name="Santos F.R."/>
            <person name="Vidigal T.H.D.A."/>
            <person name="Brescovit A.D."/>
            <person name="Santos A.J."/>
        </authorList>
    </citation>
    <scope>NUCLEOTIDE SEQUENCE</scope>
</reference>
<feature type="domain" description="DUF5641" evidence="1">
    <location>
        <begin position="41"/>
        <end position="134"/>
    </location>
</feature>
<dbReference type="InterPro" id="IPR040676">
    <property type="entry name" value="DUF5641"/>
</dbReference>
<name>A0A0K8SPJ5_LYGHE</name>
<dbReference type="AlphaFoldDB" id="A0A0K8SPJ5"/>
<protein>
    <recommendedName>
        <fullName evidence="1">DUF5641 domain-containing protein</fullName>
    </recommendedName>
</protein>
<dbReference type="Pfam" id="PF18701">
    <property type="entry name" value="DUF5641"/>
    <property type="match status" value="1"/>
</dbReference>
<evidence type="ECO:0000259" key="1">
    <source>
        <dbReference type="Pfam" id="PF18701"/>
    </source>
</evidence>
<evidence type="ECO:0000313" key="2">
    <source>
        <dbReference type="EMBL" id="JAG55188.1"/>
    </source>
</evidence>
<dbReference type="PANTHER" id="PTHR47331:SF1">
    <property type="entry name" value="GAG-LIKE PROTEIN"/>
    <property type="match status" value="1"/>
</dbReference>
<sequence length="140" mass="16050">LCPLGDSPDSTYLSPGHFLVGGPLLSSLEYDLTQEPDNHLSRWQHVQQAVQLFWNRWSANYLHTLMERQKWTTPQPPFKVGDVVIMLRHKFRPMDWPLGRIIELHMGSDGIARSATVKTPHGVFKRPTAKLSPLPPQEFE</sequence>
<proteinExistence type="predicted"/>
<dbReference type="EMBL" id="GBRD01010636">
    <property type="protein sequence ID" value="JAG55188.1"/>
    <property type="molecule type" value="Transcribed_RNA"/>
</dbReference>
<accession>A0A0K8SPJ5</accession>